<sequence>MTFARIELLRRRMGSSVGKCQARTRIGFGQAGPPEDPAAGFARAYYALTIRSRVEPVVDRRLSV</sequence>
<keyword evidence="2" id="KW-1185">Reference proteome</keyword>
<gene>
    <name evidence="1" type="ORF">GCM10018781_11850</name>
</gene>
<dbReference type="AlphaFoldDB" id="A0A919FEG6"/>
<dbReference type="Proteomes" id="UP000617734">
    <property type="component" value="Unassembled WGS sequence"/>
</dbReference>
<accession>A0A919FEG6</accession>
<evidence type="ECO:0000313" key="1">
    <source>
        <dbReference type="EMBL" id="GHH63040.1"/>
    </source>
</evidence>
<proteinExistence type="predicted"/>
<reference evidence="1" key="2">
    <citation type="submission" date="2020-09" db="EMBL/GenBank/DDBJ databases">
        <authorList>
            <person name="Sun Q."/>
            <person name="Ohkuma M."/>
        </authorList>
    </citation>
    <scope>NUCLEOTIDE SEQUENCE</scope>
    <source>
        <strain evidence="1">JCM 4646</strain>
    </source>
</reference>
<name>A0A919FEG6_9ACTN</name>
<evidence type="ECO:0000313" key="2">
    <source>
        <dbReference type="Proteomes" id="UP000617734"/>
    </source>
</evidence>
<dbReference type="EMBL" id="BNBO01000004">
    <property type="protein sequence ID" value="GHH63040.1"/>
    <property type="molecule type" value="Genomic_DNA"/>
</dbReference>
<organism evidence="1 2">
    <name type="scientific">Kitasatospora indigofera</name>
    <dbReference type="NCBI Taxonomy" id="67307"/>
    <lineage>
        <taxon>Bacteria</taxon>
        <taxon>Bacillati</taxon>
        <taxon>Actinomycetota</taxon>
        <taxon>Actinomycetes</taxon>
        <taxon>Kitasatosporales</taxon>
        <taxon>Streptomycetaceae</taxon>
        <taxon>Kitasatospora</taxon>
    </lineage>
</organism>
<protein>
    <submittedName>
        <fullName evidence="1">Uncharacterized protein</fullName>
    </submittedName>
</protein>
<comment type="caution">
    <text evidence="1">The sequence shown here is derived from an EMBL/GenBank/DDBJ whole genome shotgun (WGS) entry which is preliminary data.</text>
</comment>
<reference evidence="1" key="1">
    <citation type="journal article" date="2014" name="Int. J. Syst. Evol. Microbiol.">
        <title>Complete genome sequence of Corynebacterium casei LMG S-19264T (=DSM 44701T), isolated from a smear-ripened cheese.</title>
        <authorList>
            <consortium name="US DOE Joint Genome Institute (JGI-PGF)"/>
            <person name="Walter F."/>
            <person name="Albersmeier A."/>
            <person name="Kalinowski J."/>
            <person name="Ruckert C."/>
        </authorList>
    </citation>
    <scope>NUCLEOTIDE SEQUENCE</scope>
    <source>
        <strain evidence="1">JCM 4646</strain>
    </source>
</reference>